<gene>
    <name evidence="4" type="ORF">SOCEGT47_065750</name>
</gene>
<name>A0A4V0NEF8_SORCE</name>
<reference evidence="4 5" key="1">
    <citation type="submission" date="2015-09" db="EMBL/GenBank/DDBJ databases">
        <title>Sorangium comparison.</title>
        <authorList>
            <person name="Zaburannyi N."/>
            <person name="Bunk B."/>
            <person name="Overmann J."/>
            <person name="Mueller R."/>
        </authorList>
    </citation>
    <scope>NUCLEOTIDE SEQUENCE [LARGE SCALE GENOMIC DNA]</scope>
    <source>
        <strain evidence="4 5">So ceGT47</strain>
    </source>
</reference>
<sequence length="319" mass="33165">MRKPSLRSPHLFLVCATVLLGSSVASAAGTAQLRSNSPADGVPASSSAGERAAQLYREGNRLYDQARFVEAEARYQAAWDLQRSFDVAGNLGNVELEVNQPRDAAEHLTYALETFPLGEEAEKRTFLQKRLAEAKSQVGTLRISVNVEEAEVLIDGKLVGRSPLEKLVFVDPGGRRIEARHAGARTSLSLLVAKGSDQSIALSLDTGPSIPLVVAGGAVGLLGLASGVTFALLSTAKGEGAEAAVLGSPERADLRESQTTLGNLAFWSFVGSGVVLAGTAVYALTTSGRTPSPKAGLPGLRAVPLMTSEAAGLLVGASF</sequence>
<dbReference type="EMBL" id="CP012670">
    <property type="protein sequence ID" value="AUX26022.1"/>
    <property type="molecule type" value="Genomic_DNA"/>
</dbReference>
<keyword evidence="3" id="KW-0732">Signal</keyword>
<protein>
    <recommendedName>
        <fullName evidence="6">PEGA domain-containing protein</fullName>
    </recommendedName>
</protein>
<keyword evidence="2" id="KW-0812">Transmembrane</keyword>
<evidence type="ECO:0000256" key="2">
    <source>
        <dbReference type="SAM" id="Phobius"/>
    </source>
</evidence>
<evidence type="ECO:0000256" key="1">
    <source>
        <dbReference type="SAM" id="MobiDB-lite"/>
    </source>
</evidence>
<accession>A0A4V0NEF8</accession>
<evidence type="ECO:0000313" key="4">
    <source>
        <dbReference type="EMBL" id="AUX26022.1"/>
    </source>
</evidence>
<feature type="signal peptide" evidence="3">
    <location>
        <begin position="1"/>
        <end position="27"/>
    </location>
</feature>
<proteinExistence type="predicted"/>
<feature type="region of interest" description="Disordered" evidence="1">
    <location>
        <begin position="30"/>
        <end position="49"/>
    </location>
</feature>
<dbReference type="AlphaFoldDB" id="A0A4V0NEF8"/>
<evidence type="ECO:0008006" key="6">
    <source>
        <dbReference type="Google" id="ProtNLM"/>
    </source>
</evidence>
<organism evidence="4 5">
    <name type="scientific">Sorangium cellulosum</name>
    <name type="common">Polyangium cellulosum</name>
    <dbReference type="NCBI Taxonomy" id="56"/>
    <lineage>
        <taxon>Bacteria</taxon>
        <taxon>Pseudomonadati</taxon>
        <taxon>Myxococcota</taxon>
        <taxon>Polyangia</taxon>
        <taxon>Polyangiales</taxon>
        <taxon>Polyangiaceae</taxon>
        <taxon>Sorangium</taxon>
    </lineage>
</organism>
<dbReference type="Gene3D" id="1.25.40.10">
    <property type="entry name" value="Tetratricopeptide repeat domain"/>
    <property type="match status" value="1"/>
</dbReference>
<feature type="transmembrane region" description="Helical" evidence="2">
    <location>
        <begin position="264"/>
        <end position="284"/>
    </location>
</feature>
<evidence type="ECO:0000313" key="5">
    <source>
        <dbReference type="Proteomes" id="UP000295781"/>
    </source>
</evidence>
<dbReference type="InterPro" id="IPR011990">
    <property type="entry name" value="TPR-like_helical_dom_sf"/>
</dbReference>
<feature type="chain" id="PRO_5020389306" description="PEGA domain-containing protein" evidence="3">
    <location>
        <begin position="28"/>
        <end position="319"/>
    </location>
</feature>
<evidence type="ECO:0000256" key="3">
    <source>
        <dbReference type="SAM" id="SignalP"/>
    </source>
</evidence>
<feature type="compositionally biased region" description="Polar residues" evidence="1">
    <location>
        <begin position="32"/>
        <end position="48"/>
    </location>
</feature>
<dbReference type="Proteomes" id="UP000295781">
    <property type="component" value="Chromosome"/>
</dbReference>
<keyword evidence="2" id="KW-0472">Membrane</keyword>
<keyword evidence="2" id="KW-1133">Transmembrane helix</keyword>
<dbReference type="SUPFAM" id="SSF48452">
    <property type="entry name" value="TPR-like"/>
    <property type="match status" value="1"/>
</dbReference>